<reference evidence="1" key="1">
    <citation type="submission" date="2017-10" db="EMBL/GenBank/DDBJ databases">
        <title>Genome sequence of cellulolytic Lachnospiraceae bacterium XHS1971 isolated from hotspring sediment.</title>
        <authorList>
            <person name="Vasudevan G."/>
            <person name="Joshi A.J."/>
            <person name="Hivarkar S."/>
            <person name="Lanjekar V.B."/>
            <person name="Dhakephalkar P.K."/>
            <person name="Dagar S."/>
        </authorList>
    </citation>
    <scope>NUCLEOTIDE SEQUENCE</scope>
    <source>
        <strain evidence="1">XHS1971</strain>
    </source>
</reference>
<keyword evidence="2" id="KW-1185">Reference proteome</keyword>
<comment type="caution">
    <text evidence="1">The sequence shown here is derived from an EMBL/GenBank/DDBJ whole genome shotgun (WGS) entry which is preliminary data.</text>
</comment>
<protein>
    <submittedName>
        <fullName evidence="1">Uncharacterized protein</fullName>
    </submittedName>
</protein>
<dbReference type="EMBL" id="PEDL01000001">
    <property type="protein sequence ID" value="PHV72177.1"/>
    <property type="molecule type" value="Genomic_DNA"/>
</dbReference>
<sequence length="207" mass="22776">MKREFLEGLLKDIKEEDRKAIVDKIMAENGTDINAAKGDTKKLEDEVKTLKGEKKNLEGQLTTANGTIEDLKKGNPDVEALQTKIKEHEATIAKQKQEHEAEVTKLAREAINTELVGKYKAKNAKAVMALIDAFEAKDNEDYKTLLDAKLKALSEADDTKFMFGEAQIKQNYNPNGGGNPGKEGLGASMAAQRNTTQAPAFDPWAIK</sequence>
<dbReference type="Proteomes" id="UP000224460">
    <property type="component" value="Unassembled WGS sequence"/>
</dbReference>
<organism evidence="1 2">
    <name type="scientific">Sporanaerobium hydrogeniformans</name>
    <dbReference type="NCBI Taxonomy" id="3072179"/>
    <lineage>
        <taxon>Bacteria</taxon>
        <taxon>Bacillati</taxon>
        <taxon>Bacillota</taxon>
        <taxon>Clostridia</taxon>
        <taxon>Lachnospirales</taxon>
        <taxon>Lachnospiraceae</taxon>
        <taxon>Sporanaerobium</taxon>
    </lineage>
</organism>
<evidence type="ECO:0000313" key="2">
    <source>
        <dbReference type="Proteomes" id="UP000224460"/>
    </source>
</evidence>
<accession>A0AC61DGY5</accession>
<proteinExistence type="predicted"/>
<name>A0AC61DGY5_9FIRM</name>
<evidence type="ECO:0000313" key="1">
    <source>
        <dbReference type="EMBL" id="PHV72177.1"/>
    </source>
</evidence>
<gene>
    <name evidence="1" type="ORF">CS063_01500</name>
</gene>